<proteinExistence type="predicted"/>
<accession>A0A830HE69</accession>
<reference evidence="1" key="1">
    <citation type="submission" date="2020-10" db="EMBL/GenBank/DDBJ databases">
        <title>Unveiling of a novel bifunctional photoreceptor, Dualchrome1, isolated from a cosmopolitan green alga.</title>
        <authorList>
            <person name="Suzuki S."/>
            <person name="Kawachi M."/>
        </authorList>
    </citation>
    <scope>NUCLEOTIDE SEQUENCE</scope>
    <source>
        <strain evidence="1">NIES 2893</strain>
    </source>
</reference>
<dbReference type="OrthoDB" id="418595at2759"/>
<evidence type="ECO:0000313" key="1">
    <source>
        <dbReference type="EMBL" id="GHP03871.1"/>
    </source>
</evidence>
<dbReference type="GO" id="GO:0015035">
    <property type="term" value="F:protein-disulfide reductase activity"/>
    <property type="evidence" value="ECO:0007669"/>
    <property type="project" value="InterPro"/>
</dbReference>
<evidence type="ECO:0008006" key="3">
    <source>
        <dbReference type="Google" id="ProtNLM"/>
    </source>
</evidence>
<dbReference type="EMBL" id="BNJQ01000006">
    <property type="protein sequence ID" value="GHP03871.1"/>
    <property type="molecule type" value="Genomic_DNA"/>
</dbReference>
<gene>
    <name evidence="1" type="ORF">PPROV_000262500</name>
</gene>
<comment type="caution">
    <text evidence="1">The sequence shown here is derived from an EMBL/GenBank/DDBJ whole genome shotgun (WGS) entry which is preliminary data.</text>
</comment>
<dbReference type="Proteomes" id="UP000660262">
    <property type="component" value="Unassembled WGS sequence"/>
</dbReference>
<dbReference type="AlphaFoldDB" id="A0A830HE69"/>
<dbReference type="InterPro" id="IPR007263">
    <property type="entry name" value="DCC1-like"/>
</dbReference>
<keyword evidence="2" id="KW-1185">Reference proteome</keyword>
<organism evidence="1 2">
    <name type="scientific">Pycnococcus provasolii</name>
    <dbReference type="NCBI Taxonomy" id="41880"/>
    <lineage>
        <taxon>Eukaryota</taxon>
        <taxon>Viridiplantae</taxon>
        <taxon>Chlorophyta</taxon>
        <taxon>Pseudoscourfieldiophyceae</taxon>
        <taxon>Pseudoscourfieldiales</taxon>
        <taxon>Pycnococcaceae</taxon>
        <taxon>Pycnococcus</taxon>
    </lineage>
</organism>
<name>A0A830HE69_9CHLO</name>
<sequence>MSSCRASNASTDVMMTEGGGTDDRIEWVFDGECPMCVELKTTLEERDSGHAIGFTDFTSQSYDEEAHGNLPIAELRTDIHVLRWRGGSEEPEVYRGLAALALLETIVPTPEDVTNAFDSVLESFDEEGGCEDEECNDVWNKLSEESKAVRLSYDEDEST</sequence>
<dbReference type="Pfam" id="PF04134">
    <property type="entry name" value="DCC1-like"/>
    <property type="match status" value="1"/>
</dbReference>
<protein>
    <recommendedName>
        <fullName evidence="3">DUF393 domain-containing protein</fullName>
    </recommendedName>
</protein>
<evidence type="ECO:0000313" key="2">
    <source>
        <dbReference type="Proteomes" id="UP000660262"/>
    </source>
</evidence>